<evidence type="ECO:0000256" key="4">
    <source>
        <dbReference type="ARBA" id="ARBA00022741"/>
    </source>
</evidence>
<dbReference type="GO" id="GO:0032267">
    <property type="term" value="F:tRNA(Ile)-lysidine synthase activity"/>
    <property type="evidence" value="ECO:0007669"/>
    <property type="project" value="UniProtKB-EC"/>
</dbReference>
<organism evidence="10 11">
    <name type="scientific">Piscinibacterium candidicorallinum</name>
    <dbReference type="NCBI Taxonomy" id="1793872"/>
    <lineage>
        <taxon>Bacteria</taxon>
        <taxon>Pseudomonadati</taxon>
        <taxon>Pseudomonadota</taxon>
        <taxon>Betaproteobacteria</taxon>
        <taxon>Burkholderiales</taxon>
        <taxon>Piscinibacterium</taxon>
    </lineage>
</organism>
<keyword evidence="3 7" id="KW-0819">tRNA processing</keyword>
<dbReference type="Gene3D" id="3.40.50.620">
    <property type="entry name" value="HUPs"/>
    <property type="match status" value="1"/>
</dbReference>
<gene>
    <name evidence="7 10" type="primary">tilS</name>
    <name evidence="10" type="ORF">ACFOEN_02925</name>
</gene>
<evidence type="ECO:0000313" key="11">
    <source>
        <dbReference type="Proteomes" id="UP001595556"/>
    </source>
</evidence>
<dbReference type="Proteomes" id="UP001595556">
    <property type="component" value="Unassembled WGS sequence"/>
</dbReference>
<dbReference type="InterPro" id="IPR014729">
    <property type="entry name" value="Rossmann-like_a/b/a_fold"/>
</dbReference>
<evidence type="ECO:0000256" key="2">
    <source>
        <dbReference type="ARBA" id="ARBA00022598"/>
    </source>
</evidence>
<keyword evidence="5 7" id="KW-0067">ATP-binding</keyword>
<dbReference type="Pfam" id="PF01171">
    <property type="entry name" value="ATP_bind_3"/>
    <property type="match status" value="1"/>
</dbReference>
<dbReference type="InterPro" id="IPR012094">
    <property type="entry name" value="tRNA_Ile_lys_synt"/>
</dbReference>
<proteinExistence type="inferred from homology"/>
<evidence type="ECO:0000256" key="3">
    <source>
        <dbReference type="ARBA" id="ARBA00022694"/>
    </source>
</evidence>
<protein>
    <recommendedName>
        <fullName evidence="7">tRNA(Ile)-lysidine synthase</fullName>
        <ecNumber evidence="7">6.3.4.19</ecNumber>
    </recommendedName>
    <alternativeName>
        <fullName evidence="7">tRNA(Ile)-2-lysyl-cytidine synthase</fullName>
    </alternativeName>
    <alternativeName>
        <fullName evidence="7">tRNA(Ile)-lysidine synthetase</fullName>
    </alternativeName>
</protein>
<feature type="domain" description="tRNA(Ile)-lysidine/2-thiocytidine synthase N-terminal" evidence="8">
    <location>
        <begin position="31"/>
        <end position="208"/>
    </location>
</feature>
<dbReference type="CDD" id="cd01992">
    <property type="entry name" value="TilS_N"/>
    <property type="match status" value="1"/>
</dbReference>
<dbReference type="InterPro" id="IPR011063">
    <property type="entry name" value="TilS/TtcA_N"/>
</dbReference>
<evidence type="ECO:0000256" key="1">
    <source>
        <dbReference type="ARBA" id="ARBA00022490"/>
    </source>
</evidence>
<dbReference type="EC" id="6.3.4.19" evidence="7"/>
<comment type="domain">
    <text evidence="7">The N-terminal region contains the highly conserved SGGXDS motif, predicted to be a P-loop motif involved in ATP binding.</text>
</comment>
<comment type="function">
    <text evidence="7">Ligates lysine onto the cytidine present at position 34 of the AUA codon-specific tRNA(Ile) that contains the anticodon CAU, in an ATP-dependent manner. Cytidine is converted to lysidine, thus changing the amino acid specificity of the tRNA from methionine to isoleucine.</text>
</comment>
<evidence type="ECO:0000259" key="9">
    <source>
        <dbReference type="Pfam" id="PF09179"/>
    </source>
</evidence>
<evidence type="ECO:0000259" key="8">
    <source>
        <dbReference type="Pfam" id="PF01171"/>
    </source>
</evidence>
<keyword evidence="4 7" id="KW-0547">Nucleotide-binding</keyword>
<dbReference type="PANTHER" id="PTHR43033">
    <property type="entry name" value="TRNA(ILE)-LYSIDINE SYNTHASE-RELATED"/>
    <property type="match status" value="1"/>
</dbReference>
<dbReference type="HAMAP" id="MF_01161">
    <property type="entry name" value="tRNA_Ile_lys_synt"/>
    <property type="match status" value="1"/>
</dbReference>
<dbReference type="Gene3D" id="1.20.59.20">
    <property type="match status" value="1"/>
</dbReference>
<evidence type="ECO:0000256" key="5">
    <source>
        <dbReference type="ARBA" id="ARBA00022840"/>
    </source>
</evidence>
<sequence length="325" mass="35260">MPKADLPAATAPLIRALRENAAPVLSGGKRVAVGFSGGCDSTALLWAAVQALGPQRVLAIHVDHGIAADSARWAEQVQSVAAGLGATFALRRLDGLGSGQPNLEERARELRRAALLDACRTADIETLLLAQHADDQAETVLLHLMRGTGPLGLGMPRQLVHDGVTILRPLLALRRSELEVAMRAIGQDWIDDPSNADTDLRRNAVRHRLWPLMQDVDDRAGSSLPRAAELAHEAQSALDWFGDQLLAAQPDAATLLITDWMRWPPEVQAVILRRWLARAGAKPPTRARLSAMIEQLSAAGAYGPRCEHESWTLLRSREGLHLSRS</sequence>
<comment type="caution">
    <text evidence="10">The sequence shown here is derived from an EMBL/GenBank/DDBJ whole genome shotgun (WGS) entry which is preliminary data.</text>
</comment>
<dbReference type="InterPro" id="IPR015262">
    <property type="entry name" value="tRNA_Ile_lys_synt_subst-bd"/>
</dbReference>
<dbReference type="Pfam" id="PF09179">
    <property type="entry name" value="TilS"/>
    <property type="match status" value="1"/>
</dbReference>
<dbReference type="SUPFAM" id="SSF82829">
    <property type="entry name" value="MesJ substrate recognition domain-like"/>
    <property type="match status" value="1"/>
</dbReference>
<keyword evidence="1 7" id="KW-0963">Cytoplasm</keyword>
<feature type="domain" description="tRNA(Ile)-lysidine synthase substrate-binding" evidence="9">
    <location>
        <begin position="257"/>
        <end position="321"/>
    </location>
</feature>
<dbReference type="PANTHER" id="PTHR43033:SF1">
    <property type="entry name" value="TRNA(ILE)-LYSIDINE SYNTHASE-RELATED"/>
    <property type="match status" value="1"/>
</dbReference>
<feature type="binding site" evidence="7">
    <location>
        <begin position="36"/>
        <end position="41"/>
    </location>
    <ligand>
        <name>ATP</name>
        <dbReference type="ChEBI" id="CHEBI:30616"/>
    </ligand>
</feature>
<comment type="catalytic activity">
    <reaction evidence="6 7">
        <text>cytidine(34) in tRNA(Ile2) + L-lysine + ATP = lysidine(34) in tRNA(Ile2) + AMP + diphosphate + H(+)</text>
        <dbReference type="Rhea" id="RHEA:43744"/>
        <dbReference type="Rhea" id="RHEA-COMP:10625"/>
        <dbReference type="Rhea" id="RHEA-COMP:10670"/>
        <dbReference type="ChEBI" id="CHEBI:15378"/>
        <dbReference type="ChEBI" id="CHEBI:30616"/>
        <dbReference type="ChEBI" id="CHEBI:32551"/>
        <dbReference type="ChEBI" id="CHEBI:33019"/>
        <dbReference type="ChEBI" id="CHEBI:82748"/>
        <dbReference type="ChEBI" id="CHEBI:83665"/>
        <dbReference type="ChEBI" id="CHEBI:456215"/>
        <dbReference type="EC" id="6.3.4.19"/>
    </reaction>
</comment>
<reference evidence="11" key="1">
    <citation type="journal article" date="2019" name="Int. J. Syst. Evol. Microbiol.">
        <title>The Global Catalogue of Microorganisms (GCM) 10K type strain sequencing project: providing services to taxonomists for standard genome sequencing and annotation.</title>
        <authorList>
            <consortium name="The Broad Institute Genomics Platform"/>
            <consortium name="The Broad Institute Genome Sequencing Center for Infectious Disease"/>
            <person name="Wu L."/>
            <person name="Ma J."/>
        </authorList>
    </citation>
    <scope>NUCLEOTIDE SEQUENCE [LARGE SCALE GENOMIC DNA]</scope>
    <source>
        <strain evidence="11">KCTC 52168</strain>
    </source>
</reference>
<evidence type="ECO:0000313" key="10">
    <source>
        <dbReference type="EMBL" id="MFC3146593.1"/>
    </source>
</evidence>
<dbReference type="InterPro" id="IPR012795">
    <property type="entry name" value="tRNA_Ile_lys_synt_N"/>
</dbReference>
<dbReference type="RefSeq" id="WP_377300929.1">
    <property type="nucleotide sequence ID" value="NZ_CP180191.1"/>
</dbReference>
<dbReference type="SUPFAM" id="SSF52402">
    <property type="entry name" value="Adenine nucleotide alpha hydrolases-like"/>
    <property type="match status" value="1"/>
</dbReference>
<keyword evidence="11" id="KW-1185">Reference proteome</keyword>
<comment type="subcellular location">
    <subcellularLocation>
        <location evidence="7">Cytoplasm</location>
    </subcellularLocation>
</comment>
<accession>A0ABV7H1E5</accession>
<comment type="similarity">
    <text evidence="7">Belongs to the tRNA(Ile)-lysidine synthase family.</text>
</comment>
<name>A0ABV7H1E5_9BURK</name>
<evidence type="ECO:0000256" key="7">
    <source>
        <dbReference type="HAMAP-Rule" id="MF_01161"/>
    </source>
</evidence>
<dbReference type="NCBIfam" id="TIGR02432">
    <property type="entry name" value="lysidine_TilS_N"/>
    <property type="match status" value="1"/>
</dbReference>
<evidence type="ECO:0000256" key="6">
    <source>
        <dbReference type="ARBA" id="ARBA00048539"/>
    </source>
</evidence>
<dbReference type="EMBL" id="JBHRTI010000003">
    <property type="protein sequence ID" value="MFC3146593.1"/>
    <property type="molecule type" value="Genomic_DNA"/>
</dbReference>
<keyword evidence="2 7" id="KW-0436">Ligase</keyword>